<accession>A0ABS2SJV0</accession>
<dbReference type="InterPro" id="IPR050596">
    <property type="entry name" value="AspAT/PAT-like"/>
</dbReference>
<name>A0ABS2SJV0_9MICO</name>
<dbReference type="InterPro" id="IPR015424">
    <property type="entry name" value="PyrdxlP-dep_Trfase"/>
</dbReference>
<comment type="cofactor">
    <cofactor evidence="1">
        <name>pyridoxal 5'-phosphate</name>
        <dbReference type="ChEBI" id="CHEBI:597326"/>
    </cofactor>
</comment>
<evidence type="ECO:0000256" key="6">
    <source>
        <dbReference type="SAM" id="MobiDB-lite"/>
    </source>
</evidence>
<evidence type="ECO:0000256" key="4">
    <source>
        <dbReference type="ARBA" id="ARBA00022679"/>
    </source>
</evidence>
<evidence type="ECO:0000259" key="7">
    <source>
        <dbReference type="Pfam" id="PF00155"/>
    </source>
</evidence>
<dbReference type="InterPro" id="IPR015421">
    <property type="entry name" value="PyrdxlP-dep_Trfase_major"/>
</dbReference>
<dbReference type="RefSeq" id="WP_204515294.1">
    <property type="nucleotide sequence ID" value="NZ_JAFBCP010000001.1"/>
</dbReference>
<comment type="similarity">
    <text evidence="2">Belongs to the class-I pyridoxal-phosphate-dependent aminotransferase family.</text>
</comment>
<dbReference type="EC" id="2.6.1.1" evidence="8"/>
<keyword evidence="5" id="KW-0663">Pyridoxal phosphate</keyword>
<dbReference type="InterPro" id="IPR004839">
    <property type="entry name" value="Aminotransferase_I/II_large"/>
</dbReference>
<comment type="caution">
    <text evidence="8">The sequence shown here is derived from an EMBL/GenBank/DDBJ whole genome shotgun (WGS) entry which is preliminary data.</text>
</comment>
<reference evidence="8 9" key="1">
    <citation type="submission" date="2021-01" db="EMBL/GenBank/DDBJ databases">
        <title>Sequencing the genomes of 1000 actinobacteria strains.</title>
        <authorList>
            <person name="Klenk H.-P."/>
        </authorList>
    </citation>
    <scope>NUCLEOTIDE SEQUENCE [LARGE SCALE GENOMIC DNA]</scope>
    <source>
        <strain evidence="8 9">DSM 13657</strain>
    </source>
</reference>
<keyword evidence="9" id="KW-1185">Reference proteome</keyword>
<evidence type="ECO:0000256" key="3">
    <source>
        <dbReference type="ARBA" id="ARBA00022576"/>
    </source>
</evidence>
<evidence type="ECO:0000313" key="8">
    <source>
        <dbReference type="EMBL" id="MBM7816537.1"/>
    </source>
</evidence>
<dbReference type="PANTHER" id="PTHR46383:SF1">
    <property type="entry name" value="ASPARTATE AMINOTRANSFERASE"/>
    <property type="match status" value="1"/>
</dbReference>
<proteinExistence type="inferred from homology"/>
<dbReference type="Proteomes" id="UP000809290">
    <property type="component" value="Unassembled WGS sequence"/>
</dbReference>
<dbReference type="Gene3D" id="3.40.640.10">
    <property type="entry name" value="Type I PLP-dependent aspartate aminotransferase-like (Major domain)"/>
    <property type="match status" value="1"/>
</dbReference>
<dbReference type="PANTHER" id="PTHR46383">
    <property type="entry name" value="ASPARTATE AMINOTRANSFERASE"/>
    <property type="match status" value="1"/>
</dbReference>
<dbReference type="Pfam" id="PF00155">
    <property type="entry name" value="Aminotran_1_2"/>
    <property type="match status" value="1"/>
</dbReference>
<gene>
    <name evidence="8" type="ORF">JOE56_001231</name>
</gene>
<dbReference type="GO" id="GO:0004069">
    <property type="term" value="F:L-aspartate:2-oxoglutarate aminotransferase activity"/>
    <property type="evidence" value="ECO:0007669"/>
    <property type="project" value="UniProtKB-EC"/>
</dbReference>
<evidence type="ECO:0000313" key="9">
    <source>
        <dbReference type="Proteomes" id="UP000809290"/>
    </source>
</evidence>
<keyword evidence="4 8" id="KW-0808">Transferase</keyword>
<dbReference type="CDD" id="cd00609">
    <property type="entry name" value="AAT_like"/>
    <property type="match status" value="1"/>
</dbReference>
<sequence>MNPLISPALQRIRETSLRPAGTRPLPGAVDLSMGEPDFDAPRPVIEALYQALLDGHTHYGNLNGDPELRSLIAQQATDARRQTSIAVDSHERTAVTPDQISIGHGATGILAAIILALIGKGDRVALPEPTYSLYSDLVEMVGGEVVWVPLDHNQHVVLESTLAAARTAKMLILCNPGNPTGAVVPKETLEALGKGLADTDTIIVSDEAYRAFTYGTSFTSALEIPELAERLIQVDTLSKTYALTGFRLGWSVAPEPIAKAISQVGRTIAGAPNAAVQKAAISALRSGKELYAPMLREYVSRRNVVVKELSEVPGVEFSDPEGAFYVFFRHGLSIPSAEVCAALANKGVLLRAGSEYGPSGEGYLRMSFATSVPQIQEGIHRIKQGLAELKK</sequence>
<evidence type="ECO:0000256" key="2">
    <source>
        <dbReference type="ARBA" id="ARBA00007441"/>
    </source>
</evidence>
<dbReference type="EMBL" id="JAFBCP010000001">
    <property type="protein sequence ID" value="MBM7816537.1"/>
    <property type="molecule type" value="Genomic_DNA"/>
</dbReference>
<feature type="region of interest" description="Disordered" evidence="6">
    <location>
        <begin position="15"/>
        <end position="34"/>
    </location>
</feature>
<evidence type="ECO:0000256" key="1">
    <source>
        <dbReference type="ARBA" id="ARBA00001933"/>
    </source>
</evidence>
<organism evidence="8 9">
    <name type="scientific">Brevibacterium paucivorans</name>
    <dbReference type="NCBI Taxonomy" id="170994"/>
    <lineage>
        <taxon>Bacteria</taxon>
        <taxon>Bacillati</taxon>
        <taxon>Actinomycetota</taxon>
        <taxon>Actinomycetes</taxon>
        <taxon>Micrococcales</taxon>
        <taxon>Brevibacteriaceae</taxon>
        <taxon>Brevibacterium</taxon>
    </lineage>
</organism>
<evidence type="ECO:0000256" key="5">
    <source>
        <dbReference type="ARBA" id="ARBA00022898"/>
    </source>
</evidence>
<dbReference type="SUPFAM" id="SSF53383">
    <property type="entry name" value="PLP-dependent transferases"/>
    <property type="match status" value="1"/>
</dbReference>
<keyword evidence="3 8" id="KW-0032">Aminotransferase</keyword>
<protein>
    <submittedName>
        <fullName evidence="8">Aspartate aminotransferase</fullName>
        <ecNumber evidence="8">2.6.1.1</ecNumber>
    </submittedName>
</protein>
<feature type="domain" description="Aminotransferase class I/classII large" evidence="7">
    <location>
        <begin position="29"/>
        <end position="382"/>
    </location>
</feature>